<dbReference type="EMBL" id="JAMSKV010000007">
    <property type="protein sequence ID" value="MCQ8278760.1"/>
    <property type="molecule type" value="Genomic_DNA"/>
</dbReference>
<gene>
    <name evidence="3" type="ORF">NFI95_09875</name>
</gene>
<accession>A0ABT1W8P9</accession>
<feature type="domain" description="Smr" evidence="2">
    <location>
        <begin position="99"/>
        <end position="179"/>
    </location>
</feature>
<comment type="caution">
    <text evidence="3">The sequence shown here is derived from an EMBL/GenBank/DDBJ whole genome shotgun (WGS) entry which is preliminary data.</text>
</comment>
<proteinExistence type="predicted"/>
<dbReference type="Pfam" id="PF01713">
    <property type="entry name" value="Smr"/>
    <property type="match status" value="1"/>
</dbReference>
<dbReference type="PROSITE" id="PS50828">
    <property type="entry name" value="SMR"/>
    <property type="match status" value="1"/>
</dbReference>
<dbReference type="InterPro" id="IPR002625">
    <property type="entry name" value="Smr_dom"/>
</dbReference>
<feature type="compositionally biased region" description="Low complexity" evidence="1">
    <location>
        <begin position="37"/>
        <end position="47"/>
    </location>
</feature>
<reference evidence="3 4" key="1">
    <citation type="submission" date="2022-06" db="EMBL/GenBank/DDBJ databases">
        <title>Endosaccharibacter gen. nov., sp. nov., endophytic bacteria isolated from sugarcane.</title>
        <authorList>
            <person name="Pitiwittayakul N."/>
            <person name="Yukphan P."/>
            <person name="Charoenyingcharoen P."/>
            <person name="Tanasupawat S."/>
        </authorList>
    </citation>
    <scope>NUCLEOTIDE SEQUENCE [LARGE SCALE GENOMIC DNA]</scope>
    <source>
        <strain evidence="3 4">KSS8</strain>
    </source>
</reference>
<dbReference type="PANTHER" id="PTHR35562">
    <property type="entry name" value="DNA ENDONUCLEASE SMRA-RELATED"/>
    <property type="match status" value="1"/>
</dbReference>
<organism evidence="3 4">
    <name type="scientific">Endosaccharibacter trunci</name>
    <dbReference type="NCBI Taxonomy" id="2812733"/>
    <lineage>
        <taxon>Bacteria</taxon>
        <taxon>Pseudomonadati</taxon>
        <taxon>Pseudomonadota</taxon>
        <taxon>Alphaproteobacteria</taxon>
        <taxon>Acetobacterales</taxon>
        <taxon>Acetobacteraceae</taxon>
        <taxon>Endosaccharibacter</taxon>
    </lineage>
</organism>
<dbReference type="RefSeq" id="WP_422864237.1">
    <property type="nucleotide sequence ID" value="NZ_JAMSKV010000007.1"/>
</dbReference>
<name>A0ABT1W8P9_9PROT</name>
<dbReference type="PANTHER" id="PTHR35562:SF2">
    <property type="entry name" value="DNA ENDONUCLEASE SMRA-RELATED"/>
    <property type="match status" value="1"/>
</dbReference>
<evidence type="ECO:0000256" key="1">
    <source>
        <dbReference type="SAM" id="MobiDB-lite"/>
    </source>
</evidence>
<evidence type="ECO:0000313" key="3">
    <source>
        <dbReference type="EMBL" id="MCQ8278760.1"/>
    </source>
</evidence>
<feature type="region of interest" description="Disordered" evidence="1">
    <location>
        <begin position="22"/>
        <end position="62"/>
    </location>
</feature>
<dbReference type="SMART" id="SM00463">
    <property type="entry name" value="SMR"/>
    <property type="match status" value="1"/>
</dbReference>
<dbReference type="Gene3D" id="3.30.1370.110">
    <property type="match status" value="1"/>
</dbReference>
<dbReference type="SUPFAM" id="SSF160443">
    <property type="entry name" value="SMR domain-like"/>
    <property type="match status" value="1"/>
</dbReference>
<protein>
    <submittedName>
        <fullName evidence="3">Smr/MutS family protein</fullName>
    </submittedName>
</protein>
<evidence type="ECO:0000259" key="2">
    <source>
        <dbReference type="PROSITE" id="PS50828"/>
    </source>
</evidence>
<evidence type="ECO:0000313" key="4">
    <source>
        <dbReference type="Proteomes" id="UP001524587"/>
    </source>
</evidence>
<sequence length="183" mass="20408">MAARRLREGELSLWFETMRGVRPLRPGAMPKSDETAPTKPAEPAPKAAEAETTRPAARALRPRMRPIDPFPVIGERQPGLDDTSWRMLGSGKMRPQRRLDLHGRHAEAAFGLLHGFLLRAYADRLRCVEIITGAGSGPEGGILRRELPHWLARADLRPLVLAAVHPHARNVGSVRLLLRRRPL</sequence>
<dbReference type="Proteomes" id="UP001524587">
    <property type="component" value="Unassembled WGS sequence"/>
</dbReference>
<keyword evidence="4" id="KW-1185">Reference proteome</keyword>
<dbReference type="InterPro" id="IPR036063">
    <property type="entry name" value="Smr_dom_sf"/>
</dbReference>